<dbReference type="RefSeq" id="WP_076659087.1">
    <property type="nucleotide sequence ID" value="NZ_FTPR01000001.1"/>
</dbReference>
<organism evidence="2 3">
    <name type="scientific">Yoonia rosea</name>
    <dbReference type="NCBI Taxonomy" id="287098"/>
    <lineage>
        <taxon>Bacteria</taxon>
        <taxon>Pseudomonadati</taxon>
        <taxon>Pseudomonadota</taxon>
        <taxon>Alphaproteobacteria</taxon>
        <taxon>Rhodobacterales</taxon>
        <taxon>Paracoccaceae</taxon>
        <taxon>Yoonia</taxon>
    </lineage>
</organism>
<evidence type="ECO:0000259" key="1">
    <source>
        <dbReference type="Pfam" id="PF13403"/>
    </source>
</evidence>
<dbReference type="AlphaFoldDB" id="A0A1R3WZS9"/>
<dbReference type="STRING" id="287098.SAMN05421665_1590"/>
<dbReference type="EMBL" id="FTPR01000001">
    <property type="protein sequence ID" value="SIT83050.1"/>
    <property type="molecule type" value="Genomic_DNA"/>
</dbReference>
<dbReference type="Pfam" id="PF13403">
    <property type="entry name" value="Hint_2"/>
    <property type="match status" value="1"/>
</dbReference>
<dbReference type="InterPro" id="IPR028992">
    <property type="entry name" value="Hedgehog/Intein_dom"/>
</dbReference>
<feature type="domain" description="Hedgehog/Intein (Hint)" evidence="1">
    <location>
        <begin position="77"/>
        <end position="218"/>
    </location>
</feature>
<proteinExistence type="predicted"/>
<keyword evidence="3" id="KW-1185">Reference proteome</keyword>
<accession>A0A1R3WZS9</accession>
<evidence type="ECO:0000313" key="3">
    <source>
        <dbReference type="Proteomes" id="UP000186997"/>
    </source>
</evidence>
<protein>
    <submittedName>
        <fullName evidence="2">Hint domain-containing protein</fullName>
    </submittedName>
</protein>
<sequence>MEPSPTPGTSQTSDIFSPQIRLTPAQRQHARTQNSEVAQRKYEVMYLDAQGRFNEFNTIARAHPAFEEAFAVLGHAAIVQTQNGFLSVEDVLPGDQVRLADGSYEKLLWRGRITLGPATNAANSKQPMMTRITGDAFGYSRPSQDLVLGPSARLLHRANGIRRIAGSDAAFIPAADFVDGNTVLSLEPATPVSVFQFGFAGQRCVVVNGLEIETLHPGSAFNLGLRGDALREYLSLFPHKSGFEDFGLMEHPRLRMRDLELLG</sequence>
<name>A0A1R3WZS9_9RHOB</name>
<evidence type="ECO:0000313" key="2">
    <source>
        <dbReference type="EMBL" id="SIT83050.1"/>
    </source>
</evidence>
<reference evidence="3" key="1">
    <citation type="submission" date="2017-01" db="EMBL/GenBank/DDBJ databases">
        <authorList>
            <person name="Varghese N."/>
            <person name="Submissions S."/>
        </authorList>
    </citation>
    <scope>NUCLEOTIDE SEQUENCE [LARGE SCALE GENOMIC DNA]</scope>
    <source>
        <strain evidence="3">DSM 29591</strain>
    </source>
</reference>
<dbReference type="Proteomes" id="UP000186997">
    <property type="component" value="Unassembled WGS sequence"/>
</dbReference>
<gene>
    <name evidence="2" type="ORF">SAMN05421665_1590</name>
</gene>
<dbReference type="OrthoDB" id="6305173at2"/>